<dbReference type="GO" id="GO:0016747">
    <property type="term" value="F:acyltransferase activity, transferring groups other than amino-acyl groups"/>
    <property type="evidence" value="ECO:0007669"/>
    <property type="project" value="InterPro"/>
</dbReference>
<dbReference type="Pfam" id="PF00583">
    <property type="entry name" value="Acetyltransf_1"/>
    <property type="match status" value="1"/>
</dbReference>
<proteinExistence type="predicted"/>
<dbReference type="EMBL" id="LNQP01000093">
    <property type="protein sequence ID" value="KSU86322.1"/>
    <property type="molecule type" value="Genomic_DNA"/>
</dbReference>
<dbReference type="Gene3D" id="3.40.630.30">
    <property type="match status" value="1"/>
</dbReference>
<evidence type="ECO:0000313" key="2">
    <source>
        <dbReference type="EMBL" id="KSU86322.1"/>
    </source>
</evidence>
<protein>
    <recommendedName>
        <fullName evidence="1">N-acetyltransferase domain-containing protein</fullName>
    </recommendedName>
</protein>
<feature type="domain" description="N-acetyltransferase" evidence="1">
    <location>
        <begin position="9"/>
        <end position="155"/>
    </location>
</feature>
<dbReference type="SUPFAM" id="SSF55729">
    <property type="entry name" value="Acyl-CoA N-acyltransferases (Nat)"/>
    <property type="match status" value="1"/>
</dbReference>
<comment type="caution">
    <text evidence="2">The sequence shown here is derived from an EMBL/GenBank/DDBJ whole genome shotgun (WGS) entry which is preliminary data.</text>
</comment>
<evidence type="ECO:0000313" key="3">
    <source>
        <dbReference type="Proteomes" id="UP000053681"/>
    </source>
</evidence>
<dbReference type="InterPro" id="IPR038764">
    <property type="entry name" value="GNAT_N_AcTrfase_prd"/>
</dbReference>
<organism evidence="2 3">
    <name type="scientific">Priestia veravalensis</name>
    <dbReference type="NCBI Taxonomy" id="1414648"/>
    <lineage>
        <taxon>Bacteria</taxon>
        <taxon>Bacillati</taxon>
        <taxon>Bacillota</taxon>
        <taxon>Bacilli</taxon>
        <taxon>Bacillales</taxon>
        <taxon>Bacillaceae</taxon>
        <taxon>Priestia</taxon>
    </lineage>
</organism>
<dbReference type="PROSITE" id="PS51186">
    <property type="entry name" value="GNAT"/>
    <property type="match status" value="1"/>
</dbReference>
<sequence>MTNLHMDELVIRRVEHPDELRKVGNLERTIWKGEDPVPVEMMVATVRNGGLVLGAFLEDKLIGFQYSFPGFDGKQSYLCSHSLGILKEYRSYGIGQKLKWAQRQEAKKLGYELLAWTYDPLETANANLNLRKLGGIGAAYKENYYGELNDILNAGIPSDRFVVHWWIQSDRVQKREEKEYAEWSVKEDNILLNYVLNNQELPTPAPMNSTLMHDMLFVAVPARYQEVKAKNQDLALQWRLKTREALSKALDCGYEVTDFVKTNGNIHYYVVTKK</sequence>
<dbReference type="PANTHER" id="PTHR41700">
    <property type="entry name" value="GCN5-RELATED N-ACETYLTRANSFERASE"/>
    <property type="match status" value="1"/>
</dbReference>
<dbReference type="InterPro" id="IPR000182">
    <property type="entry name" value="GNAT_dom"/>
</dbReference>
<dbReference type="CDD" id="cd04301">
    <property type="entry name" value="NAT_SF"/>
    <property type="match status" value="1"/>
</dbReference>
<dbReference type="Proteomes" id="UP000053681">
    <property type="component" value="Unassembled WGS sequence"/>
</dbReference>
<gene>
    <name evidence="2" type="ORF">AS180_19220</name>
</gene>
<dbReference type="PANTHER" id="PTHR41700:SF1">
    <property type="entry name" value="N-ACETYLTRANSFERASE DOMAIN-CONTAINING PROTEIN"/>
    <property type="match status" value="1"/>
</dbReference>
<accession>A0A0V8JGX4</accession>
<dbReference type="AlphaFoldDB" id="A0A0V8JGX4"/>
<reference evidence="2 3" key="1">
    <citation type="submission" date="2015-11" db="EMBL/GenBank/DDBJ databases">
        <title>Bacillus caseinolyticus sp nov.</title>
        <authorList>
            <person name="Dastager S.G."/>
            <person name="Mawlankar R."/>
        </authorList>
    </citation>
    <scope>NUCLEOTIDE SEQUENCE [LARGE SCALE GENOMIC DNA]</scope>
    <source>
        <strain evidence="2 3">SGD-V-76</strain>
    </source>
</reference>
<dbReference type="InterPro" id="IPR016181">
    <property type="entry name" value="Acyl_CoA_acyltransferase"/>
</dbReference>
<evidence type="ECO:0000259" key="1">
    <source>
        <dbReference type="PROSITE" id="PS51186"/>
    </source>
</evidence>
<name>A0A0V8JGX4_9BACI</name>
<keyword evidence="3" id="KW-1185">Reference proteome</keyword>
<dbReference type="RefSeq" id="WP_062687320.1">
    <property type="nucleotide sequence ID" value="NZ_KQ758707.1"/>
</dbReference>